<dbReference type="EMBL" id="MG397136">
    <property type="protein sequence ID" value="AYC35172.1"/>
    <property type="molecule type" value="mRNA"/>
</dbReference>
<dbReference type="GO" id="GO:0016705">
    <property type="term" value="F:oxidoreductase activity, acting on paired donors, with incorporation or reduction of molecular oxygen"/>
    <property type="evidence" value="ECO:0007669"/>
    <property type="project" value="InterPro"/>
</dbReference>
<dbReference type="PANTHER" id="PTHR39757:SF5">
    <property type="entry name" value="OS02G0190600 PROTEIN"/>
    <property type="match status" value="1"/>
</dbReference>
<dbReference type="AlphaFoldDB" id="A0A385ZAR9"/>
<comment type="similarity">
    <text evidence="2">Belongs to the lycopene cyclase family.</text>
</comment>
<dbReference type="NCBIfam" id="TIGR01790">
    <property type="entry name" value="carotene-cycl"/>
    <property type="match status" value="1"/>
</dbReference>
<evidence type="ECO:0000256" key="2">
    <source>
        <dbReference type="ARBA" id="ARBA00006599"/>
    </source>
</evidence>
<dbReference type="Pfam" id="PF05834">
    <property type="entry name" value="Lycopene_cycl"/>
    <property type="match status" value="1"/>
</dbReference>
<dbReference type="EC" id="5.5.1.19" evidence="3"/>
<reference evidence="8" key="1">
    <citation type="submission" date="2017-11" db="EMBL/GenBank/DDBJ databases">
        <authorList>
            <person name="Han C.G."/>
        </authorList>
    </citation>
    <scope>NUCLEOTIDE SEQUENCE</scope>
</reference>
<keyword evidence="7" id="KW-0732">Signal</keyword>
<dbReference type="PANTHER" id="PTHR39757">
    <property type="match status" value="1"/>
</dbReference>
<sequence length="659" mass="73088">MVQRWNLVTYLFVAVAALKSAHCFSLNSRRPIRRGWSTTANVVAHKTLQSTSSPISPRTIVSSSPLTLFATSSSGIASASVDTTIVDEVCDVLVLGSGPAARAIASLLSAPQQGAMKVILADQNVDKVWPANYGVWQDEWQSVVDRFQAAGVPFVGGNVDNAIDRAWNVTDCYFGGSFDIPMEEQMRVNRPYYRVDKYALRDSLTGNEYKIVKANHISKAIGPNLYSPAGSLMHDEDGTTIQLRTKDDQFLTVRSKLVVDCTGHETKLVLRETRPESQPPGFQIAYGCLVDVDESNSPDLSRFGPYDKEAMTLFDYRTDHFLTEEEKIKADRAPTFMYAMPIKDNQVFFEETSLVARPAMSFQECKDRCFRRLEYLGIRVTKVHEEEFCYIPMGGALPAKDQRVLAIGGSAAMVHPSTGYHICRCLMGATDMAAAIQKEMSYSPAAPNLDRVAASAYDALWSPENIMQRNFAVFGGEFLMKQNVVGLRGFFDGFFRLPTELWGGFLAGWPGLPNNDKHESWIARLWYGMNFIVRIPPLVAVDMLASIATYMVTEGVPLPQSVTPFFGKPESYEYKRNVDGVGDVAAKSEARRMLLESEVEKDVPIAFSSTEDGRILSESKAGILSQSVPQFKSAEVVEAKRKAITDDSRLDETIVEGFQ</sequence>
<feature type="chain" id="PRO_5017326680" description="lycopene beta-cyclase" evidence="7">
    <location>
        <begin position="24"/>
        <end position="659"/>
    </location>
</feature>
<dbReference type="GO" id="GO:0016860">
    <property type="term" value="F:intramolecular oxidoreductase activity"/>
    <property type="evidence" value="ECO:0007669"/>
    <property type="project" value="UniProtKB-ARBA"/>
</dbReference>
<organism evidence="8">
    <name type="scientific">Phaeodactylum tricornutum</name>
    <name type="common">Diatom</name>
    <dbReference type="NCBI Taxonomy" id="2850"/>
    <lineage>
        <taxon>Eukaryota</taxon>
        <taxon>Sar</taxon>
        <taxon>Stramenopiles</taxon>
        <taxon>Ochrophyta</taxon>
        <taxon>Bacillariophyta</taxon>
        <taxon>Bacillariophyceae</taxon>
        <taxon>Bacillariophycidae</taxon>
        <taxon>Naviculales</taxon>
        <taxon>Phaeodactylaceae</taxon>
        <taxon>Phaeodactylum</taxon>
    </lineage>
</organism>
<evidence type="ECO:0000256" key="7">
    <source>
        <dbReference type="SAM" id="SignalP"/>
    </source>
</evidence>
<comment type="pathway">
    <text evidence="1">Carotenoid biosynthesis; beta-carotene biosynthesis.</text>
</comment>
<evidence type="ECO:0000256" key="6">
    <source>
        <dbReference type="ARBA" id="ARBA00037906"/>
    </source>
</evidence>
<dbReference type="GO" id="GO:0016117">
    <property type="term" value="P:carotenoid biosynthetic process"/>
    <property type="evidence" value="ECO:0007669"/>
    <property type="project" value="UniProtKB-KW"/>
</dbReference>
<accession>A0A385ZAR9</accession>
<dbReference type="SUPFAM" id="SSF51905">
    <property type="entry name" value="FAD/NAD(P)-binding domain"/>
    <property type="match status" value="1"/>
</dbReference>
<name>A0A385ZAR9_PHATR</name>
<dbReference type="InterPro" id="IPR036188">
    <property type="entry name" value="FAD/NAD-bd_sf"/>
</dbReference>
<keyword evidence="5" id="KW-0520">NAD</keyword>
<evidence type="ECO:0000256" key="1">
    <source>
        <dbReference type="ARBA" id="ARBA00005089"/>
    </source>
</evidence>
<comment type="pathway">
    <text evidence="6">Carotenoid biosynthesis; beta-zeacarotene biosynthesis.</text>
</comment>
<evidence type="ECO:0000256" key="3">
    <source>
        <dbReference type="ARBA" id="ARBA00012242"/>
    </source>
</evidence>
<keyword evidence="8" id="KW-0413">Isomerase</keyword>
<dbReference type="OMA" id="PNNDKHE"/>
<proteinExistence type="evidence at transcript level"/>
<evidence type="ECO:0000256" key="4">
    <source>
        <dbReference type="ARBA" id="ARBA00022746"/>
    </source>
</evidence>
<protein>
    <recommendedName>
        <fullName evidence="3">lycopene beta-cyclase</fullName>
        <ecNumber evidence="3">5.5.1.19</ecNumber>
    </recommendedName>
</protein>
<evidence type="ECO:0000313" key="8">
    <source>
        <dbReference type="EMBL" id="AYC35172.1"/>
    </source>
</evidence>
<evidence type="ECO:0000256" key="5">
    <source>
        <dbReference type="ARBA" id="ARBA00023027"/>
    </source>
</evidence>
<dbReference type="InterPro" id="IPR010108">
    <property type="entry name" value="Lycopene_cyclase_b/e"/>
</dbReference>
<feature type="signal peptide" evidence="7">
    <location>
        <begin position="1"/>
        <end position="23"/>
    </location>
</feature>
<dbReference type="Gene3D" id="3.50.50.60">
    <property type="entry name" value="FAD/NAD(P)-binding domain"/>
    <property type="match status" value="1"/>
</dbReference>
<keyword evidence="4" id="KW-0125">Carotenoid biosynthesis</keyword>